<evidence type="ECO:0000313" key="1">
    <source>
        <dbReference type="EMBL" id="KIK75513.1"/>
    </source>
</evidence>
<reference evidence="1 2" key="1">
    <citation type="submission" date="2014-04" db="EMBL/GenBank/DDBJ databases">
        <authorList>
            <consortium name="DOE Joint Genome Institute"/>
            <person name="Kuo A."/>
            <person name="Kohler A."/>
            <person name="Jargeat P."/>
            <person name="Nagy L.G."/>
            <person name="Floudas D."/>
            <person name="Copeland A."/>
            <person name="Barry K.W."/>
            <person name="Cichocki N."/>
            <person name="Veneault-Fourrey C."/>
            <person name="LaButti K."/>
            <person name="Lindquist E.A."/>
            <person name="Lipzen A."/>
            <person name="Lundell T."/>
            <person name="Morin E."/>
            <person name="Murat C."/>
            <person name="Sun H."/>
            <person name="Tunlid A."/>
            <person name="Henrissat B."/>
            <person name="Grigoriev I.V."/>
            <person name="Hibbett D.S."/>
            <person name="Martin F."/>
            <person name="Nordberg H.P."/>
            <person name="Cantor M.N."/>
            <person name="Hua S.X."/>
        </authorList>
    </citation>
    <scope>NUCLEOTIDE SEQUENCE [LARGE SCALE GENOMIC DNA]</scope>
    <source>
        <strain evidence="1 2">Ve08.2h10</strain>
    </source>
</reference>
<name>A0A0D0CK10_9AGAM</name>
<dbReference type="STRING" id="930991.A0A0D0CK10"/>
<proteinExistence type="predicted"/>
<sequence>MPIRWSSTYVMIDQAEKKKYVDTFVYELGPQQPTSEKCDQVVLMKLTADEWKHVGLFASLLAHADNAQQNFSSDAGPTLHLALLALEALHKAWDSRAIQSKYSVFSTGLKKGVEKISEYYE</sequence>
<gene>
    <name evidence="1" type="ORF">PAXRUDRAFT_18940</name>
</gene>
<reference evidence="2" key="2">
    <citation type="submission" date="2015-01" db="EMBL/GenBank/DDBJ databases">
        <title>Evolutionary Origins and Diversification of the Mycorrhizal Mutualists.</title>
        <authorList>
            <consortium name="DOE Joint Genome Institute"/>
            <consortium name="Mycorrhizal Genomics Consortium"/>
            <person name="Kohler A."/>
            <person name="Kuo A."/>
            <person name="Nagy L.G."/>
            <person name="Floudas D."/>
            <person name="Copeland A."/>
            <person name="Barry K.W."/>
            <person name="Cichocki N."/>
            <person name="Veneault-Fourrey C."/>
            <person name="LaButti K."/>
            <person name="Lindquist E.A."/>
            <person name="Lipzen A."/>
            <person name="Lundell T."/>
            <person name="Morin E."/>
            <person name="Murat C."/>
            <person name="Riley R."/>
            <person name="Ohm R."/>
            <person name="Sun H."/>
            <person name="Tunlid A."/>
            <person name="Henrissat B."/>
            <person name="Grigoriev I.V."/>
            <person name="Hibbett D.S."/>
            <person name="Martin F."/>
        </authorList>
    </citation>
    <scope>NUCLEOTIDE SEQUENCE [LARGE SCALE GENOMIC DNA]</scope>
    <source>
        <strain evidence="2">Ve08.2h10</strain>
    </source>
</reference>
<keyword evidence="2" id="KW-1185">Reference proteome</keyword>
<evidence type="ECO:0000313" key="2">
    <source>
        <dbReference type="Proteomes" id="UP000054538"/>
    </source>
</evidence>
<protein>
    <submittedName>
        <fullName evidence="1">Uncharacterized protein</fullName>
    </submittedName>
</protein>
<organism evidence="1 2">
    <name type="scientific">Paxillus rubicundulus Ve08.2h10</name>
    <dbReference type="NCBI Taxonomy" id="930991"/>
    <lineage>
        <taxon>Eukaryota</taxon>
        <taxon>Fungi</taxon>
        <taxon>Dikarya</taxon>
        <taxon>Basidiomycota</taxon>
        <taxon>Agaricomycotina</taxon>
        <taxon>Agaricomycetes</taxon>
        <taxon>Agaricomycetidae</taxon>
        <taxon>Boletales</taxon>
        <taxon>Paxilineae</taxon>
        <taxon>Paxillaceae</taxon>
        <taxon>Paxillus</taxon>
    </lineage>
</organism>
<dbReference type="InParanoid" id="A0A0D0CK10"/>
<dbReference type="HOGENOM" id="CLU_164462_1_0_1"/>
<accession>A0A0D0CK10</accession>
<dbReference type="AlphaFoldDB" id="A0A0D0CK10"/>
<dbReference type="OrthoDB" id="2690041at2759"/>
<dbReference type="Proteomes" id="UP000054538">
    <property type="component" value="Unassembled WGS sequence"/>
</dbReference>
<dbReference type="EMBL" id="KN828062">
    <property type="protein sequence ID" value="KIK75513.1"/>
    <property type="molecule type" value="Genomic_DNA"/>
</dbReference>